<dbReference type="PANTHER" id="PTHR47481">
    <property type="match status" value="1"/>
</dbReference>
<gene>
    <name evidence="1" type="primary">LOC107788672</name>
</gene>
<dbReference type="PANTHER" id="PTHR47481:SF36">
    <property type="entry name" value="CCHC-TYPE DOMAIN-CONTAINING PROTEIN"/>
    <property type="match status" value="1"/>
</dbReference>
<proteinExistence type="predicted"/>
<protein>
    <recommendedName>
        <fullName evidence="2">Retrotransposon Copia-like N-terminal domain-containing protein</fullName>
    </recommendedName>
</protein>
<sequence length="194" mass="20783">MGSPTNTTAIVTAASGIPQMPQLISINAASQLPLKLTGSHNFSTWKAQISTLLFGYDLIGYLDGTEPCPPQFLNSTNGSNTQQTLNPAYKIWTRQDSLIRNAIMASVDSTIAPVIANAPTTATAWQSLHTAYANKSQARIFGLREQLSTLKRSSRFVAEFMGEIKTLADELAALGSPLSSEELIIKVLSGLGPE</sequence>
<dbReference type="PaxDb" id="4097-A0A1S3ZNA1"/>
<dbReference type="OMA" id="AYENWND"/>
<dbReference type="AlphaFoldDB" id="A0A1S3ZNA1"/>
<dbReference type="KEGG" id="nta:107788672"/>
<evidence type="ECO:0000313" key="1">
    <source>
        <dbReference type="RefSeq" id="XP_016465856.1"/>
    </source>
</evidence>
<accession>A0A1S3ZNA1</accession>
<dbReference type="RefSeq" id="XP_016465856.1">
    <property type="nucleotide sequence ID" value="XM_016610370.1"/>
</dbReference>
<evidence type="ECO:0008006" key="2">
    <source>
        <dbReference type="Google" id="ProtNLM"/>
    </source>
</evidence>
<name>A0A1S3ZNA1_TOBAC</name>
<organism evidence="1">
    <name type="scientific">Nicotiana tabacum</name>
    <name type="common">Common tobacco</name>
    <dbReference type="NCBI Taxonomy" id="4097"/>
    <lineage>
        <taxon>Eukaryota</taxon>
        <taxon>Viridiplantae</taxon>
        <taxon>Streptophyta</taxon>
        <taxon>Embryophyta</taxon>
        <taxon>Tracheophyta</taxon>
        <taxon>Spermatophyta</taxon>
        <taxon>Magnoliopsida</taxon>
        <taxon>eudicotyledons</taxon>
        <taxon>Gunneridae</taxon>
        <taxon>Pentapetalae</taxon>
        <taxon>asterids</taxon>
        <taxon>lamiids</taxon>
        <taxon>Solanales</taxon>
        <taxon>Solanaceae</taxon>
        <taxon>Nicotianoideae</taxon>
        <taxon>Nicotianeae</taxon>
        <taxon>Nicotiana</taxon>
    </lineage>
</organism>
<dbReference type="OrthoDB" id="1305658at2759"/>
<dbReference type="Pfam" id="PF14223">
    <property type="entry name" value="Retrotran_gag_2"/>
    <property type="match status" value="1"/>
</dbReference>
<reference evidence="1" key="1">
    <citation type="submission" date="2025-08" db="UniProtKB">
        <authorList>
            <consortium name="RefSeq"/>
        </authorList>
    </citation>
    <scope>IDENTIFICATION</scope>
</reference>